<keyword evidence="8" id="KW-0833">Ubl conjugation pathway</keyword>
<keyword evidence="5 12" id="KW-0812">Transmembrane</keyword>
<evidence type="ECO:0000256" key="7">
    <source>
        <dbReference type="ARBA" id="ARBA00022771"/>
    </source>
</evidence>
<feature type="transmembrane region" description="Helical" evidence="12">
    <location>
        <begin position="227"/>
        <end position="253"/>
    </location>
</feature>
<keyword evidence="11 12" id="KW-0472">Membrane</keyword>
<evidence type="ECO:0000256" key="10">
    <source>
        <dbReference type="ARBA" id="ARBA00022989"/>
    </source>
</evidence>
<dbReference type="GO" id="GO:0016567">
    <property type="term" value="P:protein ubiquitination"/>
    <property type="evidence" value="ECO:0007669"/>
    <property type="project" value="InterPro"/>
</dbReference>
<dbReference type="Proteomes" id="UP000050501">
    <property type="component" value="Unassembled WGS sequence"/>
</dbReference>
<dbReference type="Pfam" id="PF12483">
    <property type="entry name" value="GIDE"/>
    <property type="match status" value="1"/>
</dbReference>
<dbReference type="AlphaFoldDB" id="A0A0M8JRN4"/>
<evidence type="ECO:0000256" key="11">
    <source>
        <dbReference type="ARBA" id="ARBA00023136"/>
    </source>
</evidence>
<dbReference type="OrthoDB" id="7013907at2"/>
<keyword evidence="6" id="KW-0479">Metal-binding</keyword>
<keyword evidence="14" id="KW-0436">Ligase</keyword>
<evidence type="ECO:0000256" key="5">
    <source>
        <dbReference type="ARBA" id="ARBA00022692"/>
    </source>
</evidence>
<organism evidence="14">
    <name type="scientific">Levilinea saccharolytica</name>
    <dbReference type="NCBI Taxonomy" id="229921"/>
    <lineage>
        <taxon>Bacteria</taxon>
        <taxon>Bacillati</taxon>
        <taxon>Chloroflexota</taxon>
        <taxon>Anaerolineae</taxon>
        <taxon>Anaerolineales</taxon>
        <taxon>Anaerolineaceae</taxon>
        <taxon>Levilinea</taxon>
    </lineage>
</organism>
<comment type="subcellular location">
    <subcellularLocation>
        <location evidence="2">Membrane</location>
        <topology evidence="2">Multi-pass membrane protein</topology>
    </subcellularLocation>
</comment>
<feature type="transmembrane region" description="Helical" evidence="12">
    <location>
        <begin position="6"/>
        <end position="36"/>
    </location>
</feature>
<evidence type="ECO:0000259" key="13">
    <source>
        <dbReference type="Pfam" id="PF12483"/>
    </source>
</evidence>
<reference evidence="15 16" key="2">
    <citation type="submission" date="2015-07" db="EMBL/GenBank/DDBJ databases">
        <title>Genome sequence of Levilinea saccharolytica DSM 16555.</title>
        <authorList>
            <person name="Hemp J."/>
            <person name="Ward L.M."/>
            <person name="Pace L.A."/>
            <person name="Fischer W.W."/>
        </authorList>
    </citation>
    <scope>NUCLEOTIDE SEQUENCE [LARGE SCALE GENOMIC DNA]</scope>
    <source>
        <strain evidence="15 16">KIBI-1</strain>
    </source>
</reference>
<dbReference type="GO" id="GO:0061630">
    <property type="term" value="F:ubiquitin protein ligase activity"/>
    <property type="evidence" value="ECO:0007669"/>
    <property type="project" value="UniProtKB-EC"/>
</dbReference>
<evidence type="ECO:0000256" key="1">
    <source>
        <dbReference type="ARBA" id="ARBA00000900"/>
    </source>
</evidence>
<dbReference type="EC" id="2.3.2.27" evidence="3"/>
<dbReference type="InterPro" id="IPR022170">
    <property type="entry name" value="MUL1-like"/>
</dbReference>
<gene>
    <name evidence="15" type="ORF">ADN01_16795</name>
    <name evidence="14" type="ORF">LSAC_02923</name>
</gene>
<dbReference type="RefSeq" id="WP_062419334.1">
    <property type="nucleotide sequence ID" value="NZ_BBXZ01000157.1"/>
</dbReference>
<keyword evidence="4" id="KW-0808">Transferase</keyword>
<name>A0A0M8JRN4_9CHLR</name>
<evidence type="ECO:0000256" key="8">
    <source>
        <dbReference type="ARBA" id="ARBA00022786"/>
    </source>
</evidence>
<dbReference type="EMBL" id="DF967975">
    <property type="protein sequence ID" value="GAP19025.1"/>
    <property type="molecule type" value="Genomic_DNA"/>
</dbReference>
<comment type="catalytic activity">
    <reaction evidence="1">
        <text>S-ubiquitinyl-[E2 ubiquitin-conjugating enzyme]-L-cysteine + [acceptor protein]-L-lysine = [E2 ubiquitin-conjugating enzyme]-L-cysteine + N(6)-ubiquitinyl-[acceptor protein]-L-lysine.</text>
        <dbReference type="EC" id="2.3.2.27"/>
    </reaction>
</comment>
<dbReference type="GO" id="GO:0008270">
    <property type="term" value="F:zinc ion binding"/>
    <property type="evidence" value="ECO:0007669"/>
    <property type="project" value="UniProtKB-KW"/>
</dbReference>
<evidence type="ECO:0000256" key="3">
    <source>
        <dbReference type="ARBA" id="ARBA00012483"/>
    </source>
</evidence>
<reference evidence="14" key="1">
    <citation type="journal article" date="2015" name="Genome Announc.">
        <title>Draft Genome Sequences of Anaerolinea thermolimosa IMO-1, Bellilinea caldifistulae GOMI-1, Leptolinea tardivitalis YMTK-2, Levilinea saccharolytica KIBI-1, Longilinea arvoryzae KOME-1, Previously Described as Members of the Class Anaerolineae (Chloroflexi).</title>
        <authorList>
            <person name="Matsuura N."/>
            <person name="Tourlousse M.D."/>
            <person name="Ohashi A."/>
            <person name="Hugenholtz P."/>
            <person name="Sekiguchi Y."/>
        </authorList>
    </citation>
    <scope>NUCLEOTIDE SEQUENCE</scope>
    <source>
        <strain evidence="14">KIBI-1</strain>
    </source>
</reference>
<dbReference type="GO" id="GO:0016020">
    <property type="term" value="C:membrane"/>
    <property type="evidence" value="ECO:0007669"/>
    <property type="project" value="UniProtKB-SubCell"/>
</dbReference>
<evidence type="ECO:0000256" key="12">
    <source>
        <dbReference type="SAM" id="Phobius"/>
    </source>
</evidence>
<dbReference type="EMBL" id="LGCM01000064">
    <property type="protein sequence ID" value="KPL76210.1"/>
    <property type="molecule type" value="Genomic_DNA"/>
</dbReference>
<evidence type="ECO:0000256" key="4">
    <source>
        <dbReference type="ARBA" id="ARBA00022679"/>
    </source>
</evidence>
<proteinExistence type="predicted"/>
<evidence type="ECO:0000313" key="14">
    <source>
        <dbReference type="EMBL" id="GAP19025.1"/>
    </source>
</evidence>
<keyword evidence="10 12" id="KW-1133">Transmembrane helix</keyword>
<sequence>MEAQNNWVTLIAAAACLGSLGVMVLAFDALLTFVGWKQKKTEGTLKEAQSLSVAQLRPTKSLVCLRGQIMRVGELLDVHAAQPLALIRMRVEVYEYDPIDEQNNWRPWGDKIKTTPFLLADPSGEVWVDPAGADKTRFLGPGSEPTPEQISDASRILDLPLEGLGRKRARYQLWELRQGDTVTVYGAVRGTGAGVQVEKPPQGPLVITGLDRAALERSQAKRTKLSMGLAIGLGVLGVLLLCCAGGSVVVGLLRMSGG</sequence>
<accession>A0A0M8JRN4</accession>
<dbReference type="GO" id="GO:0016874">
    <property type="term" value="F:ligase activity"/>
    <property type="evidence" value="ECO:0007669"/>
    <property type="project" value="UniProtKB-KW"/>
</dbReference>
<dbReference type="STRING" id="229921.ADN01_16795"/>
<evidence type="ECO:0000313" key="16">
    <source>
        <dbReference type="Proteomes" id="UP000050501"/>
    </source>
</evidence>
<keyword evidence="9" id="KW-0862">Zinc</keyword>
<feature type="domain" description="E3 Ubiquitin ligase MUL1-like" evidence="13">
    <location>
        <begin position="103"/>
        <end position="240"/>
    </location>
</feature>
<protein>
    <recommendedName>
        <fullName evidence="3">RING-type E3 ubiquitin transferase</fullName>
        <ecNumber evidence="3">2.3.2.27</ecNumber>
    </recommendedName>
</protein>
<evidence type="ECO:0000256" key="2">
    <source>
        <dbReference type="ARBA" id="ARBA00004141"/>
    </source>
</evidence>
<evidence type="ECO:0000256" key="6">
    <source>
        <dbReference type="ARBA" id="ARBA00022723"/>
    </source>
</evidence>
<evidence type="ECO:0000313" key="15">
    <source>
        <dbReference type="EMBL" id="KPL76210.1"/>
    </source>
</evidence>
<keyword evidence="7" id="KW-0863">Zinc-finger</keyword>
<evidence type="ECO:0000256" key="9">
    <source>
        <dbReference type="ARBA" id="ARBA00022833"/>
    </source>
</evidence>
<keyword evidence="16" id="KW-1185">Reference proteome</keyword>